<dbReference type="GO" id="GO:0016853">
    <property type="term" value="F:isomerase activity"/>
    <property type="evidence" value="ECO:0007669"/>
    <property type="project" value="UniProtKB-KW"/>
</dbReference>
<dbReference type="PIRSF" id="PIRSF006241">
    <property type="entry name" value="HyI"/>
    <property type="match status" value="1"/>
</dbReference>
<dbReference type="InterPro" id="IPR026040">
    <property type="entry name" value="HyI-like"/>
</dbReference>
<dbReference type="Proteomes" id="UP001601059">
    <property type="component" value="Unassembled WGS sequence"/>
</dbReference>
<dbReference type="SUPFAM" id="SSF51658">
    <property type="entry name" value="Xylose isomerase-like"/>
    <property type="match status" value="1"/>
</dbReference>
<evidence type="ECO:0000256" key="2">
    <source>
        <dbReference type="PIRNR" id="PIRNR006241"/>
    </source>
</evidence>
<name>A0ABW6K6P3_9BACI</name>
<dbReference type="InterPro" id="IPR036237">
    <property type="entry name" value="Xyl_isomerase-like_sf"/>
</dbReference>
<comment type="similarity">
    <text evidence="2">Belongs to the hyi family.</text>
</comment>
<dbReference type="EMBL" id="JBIACK010000001">
    <property type="protein sequence ID" value="MFE8699399.1"/>
    <property type="molecule type" value="Genomic_DNA"/>
</dbReference>
<gene>
    <name evidence="4" type="ORF">ACFYKX_02050</name>
</gene>
<dbReference type="PANTHER" id="PTHR43489:SF6">
    <property type="entry name" value="HYDROXYPYRUVATE ISOMERASE-RELATED"/>
    <property type="match status" value="1"/>
</dbReference>
<dbReference type="PANTHER" id="PTHR43489">
    <property type="entry name" value="ISOMERASE"/>
    <property type="match status" value="1"/>
</dbReference>
<evidence type="ECO:0000313" key="5">
    <source>
        <dbReference type="Proteomes" id="UP001601059"/>
    </source>
</evidence>
<keyword evidence="5" id="KW-1185">Reference proteome</keyword>
<reference evidence="4 5" key="1">
    <citation type="submission" date="2024-08" db="EMBL/GenBank/DDBJ databases">
        <title>Two novel Cytobacillus novel species.</title>
        <authorList>
            <person name="Liu G."/>
        </authorList>
    </citation>
    <scope>NUCLEOTIDE SEQUENCE [LARGE SCALE GENOMIC DNA]</scope>
    <source>
        <strain evidence="4 5">FJAT-54145</strain>
    </source>
</reference>
<feature type="domain" description="Xylose isomerase-like TIM barrel" evidence="3">
    <location>
        <begin position="21"/>
        <end position="254"/>
    </location>
</feature>
<dbReference type="Pfam" id="PF01261">
    <property type="entry name" value="AP_endonuc_2"/>
    <property type="match status" value="1"/>
</dbReference>
<dbReference type="RefSeq" id="WP_389357565.1">
    <property type="nucleotide sequence ID" value="NZ_JBIACK010000001.1"/>
</dbReference>
<evidence type="ECO:0000313" key="4">
    <source>
        <dbReference type="EMBL" id="MFE8699399.1"/>
    </source>
</evidence>
<dbReference type="InterPro" id="IPR013022">
    <property type="entry name" value="Xyl_isomerase-like_TIM-brl"/>
</dbReference>
<evidence type="ECO:0000259" key="3">
    <source>
        <dbReference type="Pfam" id="PF01261"/>
    </source>
</evidence>
<dbReference type="Gene3D" id="3.20.20.150">
    <property type="entry name" value="Divalent-metal-dependent TIM barrel enzymes"/>
    <property type="match status" value="1"/>
</dbReference>
<organism evidence="4 5">
    <name type="scientific">Cytobacillus spartinae</name>
    <dbReference type="NCBI Taxonomy" id="3299023"/>
    <lineage>
        <taxon>Bacteria</taxon>
        <taxon>Bacillati</taxon>
        <taxon>Bacillota</taxon>
        <taxon>Bacilli</taxon>
        <taxon>Bacillales</taxon>
        <taxon>Bacillaceae</taxon>
        <taxon>Cytobacillus</taxon>
    </lineage>
</organism>
<accession>A0ABW6K6P3</accession>
<sequence>MNRLACNLSTIFTEVPLLERFEKAKKAGFSHVECQFPYAISTELIIKEMNTYNLKMALINFPPGNWEAGERGIAIFPDRVNEFKKSVELAIEYATSLEVTNIHCMAGILPSSLDESIARNVFIKNIEYAAEKLAQHHMNLLLEPINRMDMPNYFLSNIHEAVGIIKEIGLPNIKLQFDFYHIKRLQEDLFSSFEDNFTFIGHVQIADSPGRNEPGTGEIPYDQVFQLLERIGYNGLIGLEYTPKERSEDSFNWVSGLKKGGILL</sequence>
<dbReference type="InterPro" id="IPR050417">
    <property type="entry name" value="Sugar_Epim/Isomerase"/>
</dbReference>
<proteinExistence type="inferred from homology"/>
<protein>
    <submittedName>
        <fullName evidence="4">Hydroxypyruvate isomerase family protein</fullName>
    </submittedName>
</protein>
<evidence type="ECO:0000256" key="1">
    <source>
        <dbReference type="ARBA" id="ARBA00023235"/>
    </source>
</evidence>
<keyword evidence="1 2" id="KW-0413">Isomerase</keyword>
<comment type="caution">
    <text evidence="4">The sequence shown here is derived from an EMBL/GenBank/DDBJ whole genome shotgun (WGS) entry which is preliminary data.</text>
</comment>